<dbReference type="STRING" id="84698.SAMN04488528_104318"/>
<sequence>MKKSIWKAWPFLVLALGVVLCNAILEGMITIYMMKIIDTAISGDKTLLFQSSKKILLMAIILLPASILLSYTKGLYKVKALVSMKKVFVDKVFHKNINEFQKDNNAKYVSSLTNDMNTIETNYITGVYEIGFNIIYFIVGFIVIASVNIYALGVGILIGVIITVISMFISKPLQKHQNHRSSLFEEYTTYIKEVLSAFQIIKANNLNTKIQGEFYKKSKDIQYKGYVIDKINTYIVSTQKFIITLSYFSLIAVVVFMCIKGYLTFGAVVLIVNNMEKVLNPLMQFSEWLPKILSVKTLFNKVDEVLINHDSYNETITVDSFRESIEFNNVSFSYDNNEVLKDVNLSINKGEKYLVVGPSGGGKSTLLKLLRKYFIPKKGDILLDGQNLKDIKKESYFNNISNVEQQVFLFEDTLRNNITLYKDYSEKDIFDAIEKAGLGDFVNGLPQGLDTIIFDNGKNISGGEKSRVAIARGLLGKTDIIFLDEAFASLDSSVAKEIENTLLNLEGITIINVSHVIFEETKKSYDKVFVVKNKLVC</sequence>
<keyword evidence="4" id="KW-0067">ATP-binding</keyword>
<evidence type="ECO:0000259" key="9">
    <source>
        <dbReference type="PROSITE" id="PS50929"/>
    </source>
</evidence>
<dbReference type="InterPro" id="IPR011527">
    <property type="entry name" value="ABC1_TM_dom"/>
</dbReference>
<evidence type="ECO:0000256" key="3">
    <source>
        <dbReference type="ARBA" id="ARBA00022741"/>
    </source>
</evidence>
<evidence type="ECO:0000259" key="8">
    <source>
        <dbReference type="PROSITE" id="PS50893"/>
    </source>
</evidence>
<gene>
    <name evidence="10" type="ORF">SAMN04488528_104318</name>
</gene>
<dbReference type="PANTHER" id="PTHR43394">
    <property type="entry name" value="ATP-DEPENDENT PERMEASE MDL1, MITOCHONDRIAL"/>
    <property type="match status" value="1"/>
</dbReference>
<reference evidence="10 11" key="1">
    <citation type="submission" date="2016-10" db="EMBL/GenBank/DDBJ databases">
        <authorList>
            <person name="de Groot N.N."/>
        </authorList>
    </citation>
    <scope>NUCLEOTIDE SEQUENCE [LARGE SCALE GENOMIC DNA]</scope>
    <source>
        <strain evidence="10 11">DSM 12271</strain>
    </source>
</reference>
<dbReference type="Proteomes" id="UP000198619">
    <property type="component" value="Unassembled WGS sequence"/>
</dbReference>
<feature type="transmembrane region" description="Helical" evidence="7">
    <location>
        <begin position="55"/>
        <end position="76"/>
    </location>
</feature>
<keyword evidence="11" id="KW-1185">Reference proteome</keyword>
<evidence type="ECO:0000256" key="4">
    <source>
        <dbReference type="ARBA" id="ARBA00022840"/>
    </source>
</evidence>
<proteinExistence type="predicted"/>
<dbReference type="Gene3D" id="3.40.50.300">
    <property type="entry name" value="P-loop containing nucleotide triphosphate hydrolases"/>
    <property type="match status" value="1"/>
</dbReference>
<dbReference type="EMBL" id="FOKI01000043">
    <property type="protein sequence ID" value="SFB40197.1"/>
    <property type="molecule type" value="Genomic_DNA"/>
</dbReference>
<feature type="domain" description="ABC transmembrane type-1" evidence="9">
    <location>
        <begin position="13"/>
        <end position="294"/>
    </location>
</feature>
<evidence type="ECO:0000256" key="7">
    <source>
        <dbReference type="SAM" id="Phobius"/>
    </source>
</evidence>
<dbReference type="InterPro" id="IPR003593">
    <property type="entry name" value="AAA+_ATPase"/>
</dbReference>
<keyword evidence="3" id="KW-0547">Nucleotide-binding</keyword>
<dbReference type="InterPro" id="IPR039421">
    <property type="entry name" value="Type_1_exporter"/>
</dbReference>
<evidence type="ECO:0000256" key="6">
    <source>
        <dbReference type="ARBA" id="ARBA00023136"/>
    </source>
</evidence>
<evidence type="ECO:0000256" key="5">
    <source>
        <dbReference type="ARBA" id="ARBA00022989"/>
    </source>
</evidence>
<dbReference type="Pfam" id="PF00005">
    <property type="entry name" value="ABC_tran"/>
    <property type="match status" value="1"/>
</dbReference>
<accession>A0A1I1AQJ6</accession>
<keyword evidence="6 7" id="KW-0472">Membrane</keyword>
<feature type="transmembrane region" description="Helical" evidence="7">
    <location>
        <begin position="150"/>
        <end position="170"/>
    </location>
</feature>
<feature type="domain" description="ABC transporter" evidence="8">
    <location>
        <begin position="325"/>
        <end position="536"/>
    </location>
</feature>
<dbReference type="OrthoDB" id="95687at2"/>
<dbReference type="PANTHER" id="PTHR43394:SF1">
    <property type="entry name" value="ATP-BINDING CASSETTE SUB-FAMILY B MEMBER 10, MITOCHONDRIAL"/>
    <property type="match status" value="1"/>
</dbReference>
<evidence type="ECO:0000256" key="1">
    <source>
        <dbReference type="ARBA" id="ARBA00004651"/>
    </source>
</evidence>
<feature type="transmembrane region" description="Helical" evidence="7">
    <location>
        <begin position="247"/>
        <end position="272"/>
    </location>
</feature>
<dbReference type="GO" id="GO:0015421">
    <property type="term" value="F:ABC-type oligopeptide transporter activity"/>
    <property type="evidence" value="ECO:0007669"/>
    <property type="project" value="TreeGrafter"/>
</dbReference>
<dbReference type="GO" id="GO:0016887">
    <property type="term" value="F:ATP hydrolysis activity"/>
    <property type="evidence" value="ECO:0007669"/>
    <property type="project" value="InterPro"/>
</dbReference>
<protein>
    <submittedName>
        <fullName evidence="10">ABC-type multidrug transport system, ATPase and permease component</fullName>
    </submittedName>
</protein>
<dbReference type="PROSITE" id="PS50893">
    <property type="entry name" value="ABC_TRANSPORTER_2"/>
    <property type="match status" value="1"/>
</dbReference>
<dbReference type="GO" id="GO:0005524">
    <property type="term" value="F:ATP binding"/>
    <property type="evidence" value="ECO:0007669"/>
    <property type="project" value="UniProtKB-KW"/>
</dbReference>
<comment type="subcellular location">
    <subcellularLocation>
        <location evidence="1">Cell membrane</location>
        <topology evidence="1">Multi-pass membrane protein</topology>
    </subcellularLocation>
</comment>
<dbReference type="Gene3D" id="1.20.1560.10">
    <property type="entry name" value="ABC transporter type 1, transmembrane domain"/>
    <property type="match status" value="1"/>
</dbReference>
<dbReference type="InterPro" id="IPR003439">
    <property type="entry name" value="ABC_transporter-like_ATP-bd"/>
</dbReference>
<dbReference type="AlphaFoldDB" id="A0A1I1AQJ6"/>
<evidence type="ECO:0000313" key="11">
    <source>
        <dbReference type="Proteomes" id="UP000198619"/>
    </source>
</evidence>
<keyword evidence="2 7" id="KW-0812">Transmembrane</keyword>
<name>A0A1I1AQJ6_9CLOT</name>
<dbReference type="RefSeq" id="WP_090042889.1">
    <property type="nucleotide sequence ID" value="NZ_FOKI01000043.1"/>
</dbReference>
<dbReference type="PROSITE" id="PS50929">
    <property type="entry name" value="ABC_TM1F"/>
    <property type="match status" value="1"/>
</dbReference>
<dbReference type="PROSITE" id="PS00211">
    <property type="entry name" value="ABC_TRANSPORTER_1"/>
    <property type="match status" value="1"/>
</dbReference>
<evidence type="ECO:0000313" key="10">
    <source>
        <dbReference type="EMBL" id="SFB40197.1"/>
    </source>
</evidence>
<keyword evidence="5 7" id="KW-1133">Transmembrane helix</keyword>
<feature type="transmembrane region" description="Helical" evidence="7">
    <location>
        <begin position="126"/>
        <end position="144"/>
    </location>
</feature>
<evidence type="ECO:0000256" key="2">
    <source>
        <dbReference type="ARBA" id="ARBA00022692"/>
    </source>
</evidence>
<dbReference type="SMART" id="SM00382">
    <property type="entry name" value="AAA"/>
    <property type="match status" value="1"/>
</dbReference>
<dbReference type="InterPro" id="IPR017871">
    <property type="entry name" value="ABC_transporter-like_CS"/>
</dbReference>
<feature type="transmembrane region" description="Helical" evidence="7">
    <location>
        <begin position="12"/>
        <end position="35"/>
    </location>
</feature>
<dbReference type="Pfam" id="PF00664">
    <property type="entry name" value="ABC_membrane"/>
    <property type="match status" value="1"/>
</dbReference>
<dbReference type="SUPFAM" id="SSF52540">
    <property type="entry name" value="P-loop containing nucleoside triphosphate hydrolases"/>
    <property type="match status" value="1"/>
</dbReference>
<dbReference type="InterPro" id="IPR036640">
    <property type="entry name" value="ABC1_TM_sf"/>
</dbReference>
<dbReference type="GO" id="GO:0005886">
    <property type="term" value="C:plasma membrane"/>
    <property type="evidence" value="ECO:0007669"/>
    <property type="project" value="UniProtKB-SubCell"/>
</dbReference>
<dbReference type="InterPro" id="IPR027417">
    <property type="entry name" value="P-loop_NTPase"/>
</dbReference>
<organism evidence="10 11">
    <name type="scientific">Clostridium frigidicarnis</name>
    <dbReference type="NCBI Taxonomy" id="84698"/>
    <lineage>
        <taxon>Bacteria</taxon>
        <taxon>Bacillati</taxon>
        <taxon>Bacillota</taxon>
        <taxon>Clostridia</taxon>
        <taxon>Eubacteriales</taxon>
        <taxon>Clostridiaceae</taxon>
        <taxon>Clostridium</taxon>
    </lineage>
</organism>
<dbReference type="SUPFAM" id="SSF90123">
    <property type="entry name" value="ABC transporter transmembrane region"/>
    <property type="match status" value="1"/>
</dbReference>